<comment type="subcellular location">
    <subcellularLocation>
        <location evidence="1">Periplasm</location>
    </subcellularLocation>
</comment>
<dbReference type="AlphaFoldDB" id="A0A6I4UB97"/>
<dbReference type="GO" id="GO:0015833">
    <property type="term" value="P:peptide transport"/>
    <property type="evidence" value="ECO:0007669"/>
    <property type="project" value="TreeGrafter"/>
</dbReference>
<feature type="signal peptide" evidence="5">
    <location>
        <begin position="1"/>
        <end position="21"/>
    </location>
</feature>
<dbReference type="PANTHER" id="PTHR30290:SF10">
    <property type="entry name" value="PERIPLASMIC OLIGOPEPTIDE-BINDING PROTEIN-RELATED"/>
    <property type="match status" value="1"/>
</dbReference>
<dbReference type="InterPro" id="IPR039424">
    <property type="entry name" value="SBP_5"/>
</dbReference>
<evidence type="ECO:0000256" key="4">
    <source>
        <dbReference type="ARBA" id="ARBA00022729"/>
    </source>
</evidence>
<keyword evidence="3" id="KW-0813">Transport</keyword>
<evidence type="ECO:0000313" key="9">
    <source>
        <dbReference type="Proteomes" id="UP001238601"/>
    </source>
</evidence>
<keyword evidence="4 5" id="KW-0732">Signal</keyword>
<dbReference type="Proteomes" id="UP000439914">
    <property type="component" value="Unassembled WGS sequence"/>
</dbReference>
<proteinExistence type="inferred from homology"/>
<organism evidence="7 8">
    <name type="scientific">Qipengyuania citrea</name>
    <dbReference type="NCBI Taxonomy" id="225971"/>
    <lineage>
        <taxon>Bacteria</taxon>
        <taxon>Pseudomonadati</taxon>
        <taxon>Pseudomonadota</taxon>
        <taxon>Alphaproteobacteria</taxon>
        <taxon>Sphingomonadales</taxon>
        <taxon>Erythrobacteraceae</taxon>
        <taxon>Qipengyuania</taxon>
    </lineage>
</organism>
<comment type="similarity">
    <text evidence="2">Belongs to the bacterial solute-binding protein 5 family.</text>
</comment>
<protein>
    <submittedName>
        <fullName evidence="6">ABC-type oligopeptide transport system substrate-binding subunit</fullName>
    </submittedName>
    <submittedName>
        <fullName evidence="7">Peptide ABC transporter substrate-binding protein</fullName>
    </submittedName>
</protein>
<evidence type="ECO:0000313" key="8">
    <source>
        <dbReference type="Proteomes" id="UP000439914"/>
    </source>
</evidence>
<gene>
    <name evidence="7" type="ORF">GRI55_04640</name>
    <name evidence="6" type="ORF">QOZ97_002236</name>
</gene>
<evidence type="ECO:0000256" key="3">
    <source>
        <dbReference type="ARBA" id="ARBA00022448"/>
    </source>
</evidence>
<keyword evidence="9" id="KW-1185">Reference proteome</keyword>
<evidence type="ECO:0000313" key="6">
    <source>
        <dbReference type="EMBL" id="MDQ0566703.1"/>
    </source>
</evidence>
<dbReference type="EMBL" id="WTYG01000001">
    <property type="protein sequence ID" value="MXP35057.1"/>
    <property type="molecule type" value="Genomic_DNA"/>
</dbReference>
<dbReference type="GO" id="GO:0030313">
    <property type="term" value="C:cell envelope"/>
    <property type="evidence" value="ECO:0007669"/>
    <property type="project" value="UniProtKB-SubCell"/>
</dbReference>
<feature type="chain" id="PRO_5026259716" evidence="5">
    <location>
        <begin position="22"/>
        <end position="487"/>
    </location>
</feature>
<reference evidence="7 8" key="1">
    <citation type="submission" date="2019-12" db="EMBL/GenBank/DDBJ databases">
        <title>Genomic-based taxomic classification of the family Erythrobacteraceae.</title>
        <authorList>
            <person name="Xu L."/>
        </authorList>
    </citation>
    <scope>NUCLEOTIDE SEQUENCE [LARGE SCALE GENOMIC DNA]</scope>
    <source>
        <strain evidence="7 8">CGMCC 1.8703</strain>
    </source>
</reference>
<dbReference type="RefSeq" id="WP_156488713.1">
    <property type="nucleotide sequence ID" value="NZ_JBDUXV010000007.1"/>
</dbReference>
<name>A0A6I4UB97_9SPHN</name>
<accession>A0A6I4UB97</accession>
<comment type="caution">
    <text evidence="7">The sequence shown here is derived from an EMBL/GenBank/DDBJ whole genome shotgun (WGS) entry which is preliminary data.</text>
</comment>
<dbReference type="Gene3D" id="3.90.76.10">
    <property type="entry name" value="Dipeptide-binding Protein, Domain 1"/>
    <property type="match status" value="1"/>
</dbReference>
<dbReference type="GO" id="GO:1904680">
    <property type="term" value="F:peptide transmembrane transporter activity"/>
    <property type="evidence" value="ECO:0007669"/>
    <property type="project" value="TreeGrafter"/>
</dbReference>
<dbReference type="Proteomes" id="UP001238601">
    <property type="component" value="Unassembled WGS sequence"/>
</dbReference>
<evidence type="ECO:0000256" key="5">
    <source>
        <dbReference type="SAM" id="SignalP"/>
    </source>
</evidence>
<dbReference type="EMBL" id="JAUSWK010000002">
    <property type="protein sequence ID" value="MDQ0566703.1"/>
    <property type="molecule type" value="Genomic_DNA"/>
</dbReference>
<evidence type="ECO:0000256" key="2">
    <source>
        <dbReference type="ARBA" id="ARBA00005695"/>
    </source>
</evidence>
<dbReference type="PANTHER" id="PTHR30290">
    <property type="entry name" value="PERIPLASMIC BINDING COMPONENT OF ABC TRANSPORTER"/>
    <property type="match status" value="1"/>
</dbReference>
<dbReference type="PROSITE" id="PS51257">
    <property type="entry name" value="PROKAR_LIPOPROTEIN"/>
    <property type="match status" value="1"/>
</dbReference>
<sequence length="487" mass="52917">MMRVWLFALLFAALGACSAGGDDGVVDVAFIADPAELEAQGVRLGYAGQHVRGALSTGLVRLDPRGEVVPGVAERWIVTDGGASYIFRINEFDLAGGDRLTAQAVRDALQRRVRQLQGTTLGLDLAKIRDIRAMTGRVIEIRLTSPMPDFLQLLAQPELGIEFGDQPVGLMRGDMQDGSRLLAPLPPELRGLPEQPGWEDTIRVLRVHATDAEDATEGFAQARFDLVLGGRLASLPLANSGPLSRGNVRLDAAIGLFGLEIRRPEGFLGSAANREALAMAIDREALMQPFNIGGWSASTRIVPVALSTIAQPPAERWEAMTLEQRRTEARQRVARWRADSGEGPQLRIHLPRGPGSDLLFDGLSENLAAIGVSTQRAAEPDAADIVLRDRVARYASPRWFLNQFNCAVSRGACSEDADYLVSLALDARDGVEAASYLYEAETALLAINRYIPLGAPIRWSLVRADIEAFAENPWNIHPLFPLSRAPI</sequence>
<reference evidence="6 9" key="2">
    <citation type="submission" date="2023-07" db="EMBL/GenBank/DDBJ databases">
        <title>Genomic Encyclopedia of Type Strains, Phase IV (KMG-IV): sequencing the most valuable type-strain genomes for metagenomic binning, comparative biology and taxonomic classification.</title>
        <authorList>
            <person name="Goeker M."/>
        </authorList>
    </citation>
    <scope>NUCLEOTIDE SEQUENCE [LARGE SCALE GENOMIC DNA]</scope>
    <source>
        <strain evidence="6 9">DSM 14432</strain>
    </source>
</reference>
<evidence type="ECO:0000256" key="1">
    <source>
        <dbReference type="ARBA" id="ARBA00004418"/>
    </source>
</evidence>
<dbReference type="SUPFAM" id="SSF53850">
    <property type="entry name" value="Periplasmic binding protein-like II"/>
    <property type="match status" value="1"/>
</dbReference>
<dbReference type="Gene3D" id="3.10.105.10">
    <property type="entry name" value="Dipeptide-binding Protein, Domain 3"/>
    <property type="match status" value="1"/>
</dbReference>
<evidence type="ECO:0000313" key="7">
    <source>
        <dbReference type="EMBL" id="MXP35057.1"/>
    </source>
</evidence>